<dbReference type="SUPFAM" id="SSF54373">
    <property type="entry name" value="FAD-linked reductases, C-terminal domain"/>
    <property type="match status" value="1"/>
</dbReference>
<dbReference type="InterPro" id="IPR000172">
    <property type="entry name" value="GMC_OxRdtase_N"/>
</dbReference>
<dbReference type="EMBL" id="UOFW01000195">
    <property type="protein sequence ID" value="VAX07121.1"/>
    <property type="molecule type" value="Genomic_DNA"/>
</dbReference>
<gene>
    <name evidence="8" type="ORF">MNBD_ALPHA03-2048</name>
</gene>
<evidence type="ECO:0000259" key="7">
    <source>
        <dbReference type="Pfam" id="PF05199"/>
    </source>
</evidence>
<dbReference type="SUPFAM" id="SSF51905">
    <property type="entry name" value="FAD/NAD(P)-binding domain"/>
    <property type="match status" value="1"/>
</dbReference>
<feature type="domain" description="Glucose-methanol-choline oxidoreductase N-terminal" evidence="5">
    <location>
        <begin position="75"/>
        <end position="295"/>
    </location>
</feature>
<feature type="domain" description="Glucose-methanol-choline oxidoreductase C-terminal" evidence="7">
    <location>
        <begin position="388"/>
        <end position="501"/>
    </location>
</feature>
<keyword evidence="3" id="KW-0274">FAD</keyword>
<dbReference type="PANTHER" id="PTHR46056">
    <property type="entry name" value="LONG-CHAIN-ALCOHOL OXIDASE"/>
    <property type="match status" value="1"/>
</dbReference>
<organism evidence="8">
    <name type="scientific">hydrothermal vent metagenome</name>
    <dbReference type="NCBI Taxonomy" id="652676"/>
    <lineage>
        <taxon>unclassified sequences</taxon>
        <taxon>metagenomes</taxon>
        <taxon>ecological metagenomes</taxon>
    </lineage>
</organism>
<evidence type="ECO:0000256" key="4">
    <source>
        <dbReference type="ARBA" id="ARBA00023002"/>
    </source>
</evidence>
<evidence type="ECO:0000259" key="6">
    <source>
        <dbReference type="Pfam" id="PF00890"/>
    </source>
</evidence>
<dbReference type="Gene3D" id="3.50.50.60">
    <property type="entry name" value="FAD/NAD(P)-binding domain"/>
    <property type="match status" value="2"/>
</dbReference>
<keyword evidence="2" id="KW-0285">Flavoprotein</keyword>
<dbReference type="InterPro" id="IPR003953">
    <property type="entry name" value="FAD-dep_OxRdtase_2_FAD-bd"/>
</dbReference>
<accession>A0A3B1AZ85</accession>
<dbReference type="PRINTS" id="PR00411">
    <property type="entry name" value="PNDRDTASEI"/>
</dbReference>
<dbReference type="InterPro" id="IPR036188">
    <property type="entry name" value="FAD/NAD-bd_sf"/>
</dbReference>
<dbReference type="GO" id="GO:0050660">
    <property type="term" value="F:flavin adenine dinucleotide binding"/>
    <property type="evidence" value="ECO:0007669"/>
    <property type="project" value="InterPro"/>
</dbReference>
<reference evidence="8" key="1">
    <citation type="submission" date="2018-06" db="EMBL/GenBank/DDBJ databases">
        <authorList>
            <person name="Zhirakovskaya E."/>
        </authorList>
    </citation>
    <scope>NUCLEOTIDE SEQUENCE</scope>
</reference>
<dbReference type="Pfam" id="PF00890">
    <property type="entry name" value="FAD_binding_2"/>
    <property type="match status" value="1"/>
</dbReference>
<evidence type="ECO:0000313" key="8">
    <source>
        <dbReference type="EMBL" id="VAX07121.1"/>
    </source>
</evidence>
<dbReference type="AlphaFoldDB" id="A0A3B1AZ85"/>
<name>A0A3B1AZ85_9ZZZZ</name>
<dbReference type="InterPro" id="IPR007867">
    <property type="entry name" value="GMC_OxRtase_C"/>
</dbReference>
<proteinExistence type="inferred from homology"/>
<evidence type="ECO:0000256" key="3">
    <source>
        <dbReference type="ARBA" id="ARBA00022827"/>
    </source>
</evidence>
<keyword evidence="4" id="KW-0560">Oxidoreductase</keyword>
<sequence>MKNQTDVIIVGSGAAGSLMAAKLSEAGKKITILEAGPERRLEDLTSSQIHARRLKWGGEPVEENGKQPIGNVFNSGYGTGGSALHHYAVWPRLHVEDFKVKSLYNRAVDWPIAYDDIRPYYDRIQQEVGISGDHTTEIWRPKGDAYPLPPVPAFQQSEVIARGFAKLGKRTSPLPLAINSRDHQGRPACLWDGWCDAGCPTRALVNPLAHYLPKAIKQDVNIIHNAAVTRILTDKSGKKAIGVHYHDKDDAEIILMADVIILAAYAIQNPRLLLNSAEGGLANRSGLVGAYIMSHAAALVYGLFDQETAPYMGATGGQMLNQDSYDHKDQRIKGFGSYQWMIAQAVKPNDLLGYGGSNPGLYGAKLTEFMARAAHHFGTMTACVEDLPVKENHVKLSSKKDKFGIPLAHVHHTSHADSYALWQGAKQEGIEIFKAAGATEFWNGPLGPMHIMGGTIMGDTAENSVTNSYGQCHDIDNLFIAGPGLFPTSGGVNPTFTVHALTLRSSEYILNNWSGVIS</sequence>
<protein>
    <submittedName>
        <fullName evidence="8">Glucose-methanol-choline (GMC) oxidoreductase:NAD binding site</fullName>
    </submittedName>
</protein>
<evidence type="ECO:0000256" key="2">
    <source>
        <dbReference type="ARBA" id="ARBA00022630"/>
    </source>
</evidence>
<evidence type="ECO:0000256" key="1">
    <source>
        <dbReference type="ARBA" id="ARBA00010790"/>
    </source>
</evidence>
<dbReference type="Pfam" id="PF00732">
    <property type="entry name" value="GMC_oxred_N"/>
    <property type="match status" value="1"/>
</dbReference>
<dbReference type="Pfam" id="PF05199">
    <property type="entry name" value="GMC_oxred_C"/>
    <property type="match status" value="1"/>
</dbReference>
<dbReference type="GO" id="GO:0016614">
    <property type="term" value="F:oxidoreductase activity, acting on CH-OH group of donors"/>
    <property type="evidence" value="ECO:0007669"/>
    <property type="project" value="InterPro"/>
</dbReference>
<feature type="domain" description="FAD-dependent oxidoreductase 2 FAD-binding" evidence="6">
    <location>
        <begin position="6"/>
        <end position="41"/>
    </location>
</feature>
<dbReference type="PANTHER" id="PTHR46056:SF12">
    <property type="entry name" value="LONG-CHAIN-ALCOHOL OXIDASE"/>
    <property type="match status" value="1"/>
</dbReference>
<comment type="similarity">
    <text evidence="1">Belongs to the GMC oxidoreductase family.</text>
</comment>
<evidence type="ECO:0000259" key="5">
    <source>
        <dbReference type="Pfam" id="PF00732"/>
    </source>
</evidence>